<feature type="compositionally biased region" description="Basic and acidic residues" evidence="1">
    <location>
        <begin position="1"/>
        <end position="11"/>
    </location>
</feature>
<sequence length="166" mass="16871">MTSICERKDSPVKTTVSSRGPPRCVAAVKPPAGSAETRQAPLPPNRMDARPPVVWKVRTSAPAVWQPSSPPVFAEGDGVGRAAGRAVGEAAGFGGGAGEEARRVGEGVGEGVGDLLGSALAVGEETTVPGVSRATGGVGRVVPTTNWTVRLTVVTLRDVHDSHSST</sequence>
<feature type="region of interest" description="Disordered" evidence="1">
    <location>
        <begin position="1"/>
        <end position="49"/>
    </location>
</feature>
<dbReference type="STRING" id="403935.SAMN05216481_108171"/>
<gene>
    <name evidence="2" type="ORF">SAMN05216481_108171</name>
</gene>
<proteinExistence type="predicted"/>
<dbReference type="Proteomes" id="UP000199055">
    <property type="component" value="Unassembled WGS sequence"/>
</dbReference>
<accession>A0A1H9G9T0</accession>
<evidence type="ECO:0000313" key="3">
    <source>
        <dbReference type="Proteomes" id="UP000199055"/>
    </source>
</evidence>
<dbReference type="EMBL" id="FOET01000008">
    <property type="protein sequence ID" value="SEQ46810.1"/>
    <property type="molecule type" value="Genomic_DNA"/>
</dbReference>
<protein>
    <submittedName>
        <fullName evidence="2">Uncharacterized protein</fullName>
    </submittedName>
</protein>
<dbReference type="AlphaFoldDB" id="A0A1H9G9T0"/>
<evidence type="ECO:0000313" key="2">
    <source>
        <dbReference type="EMBL" id="SEQ46810.1"/>
    </source>
</evidence>
<organism evidence="2 3">
    <name type="scientific">Streptomyces radiopugnans</name>
    <dbReference type="NCBI Taxonomy" id="403935"/>
    <lineage>
        <taxon>Bacteria</taxon>
        <taxon>Bacillati</taxon>
        <taxon>Actinomycetota</taxon>
        <taxon>Actinomycetes</taxon>
        <taxon>Kitasatosporales</taxon>
        <taxon>Streptomycetaceae</taxon>
        <taxon>Streptomyces</taxon>
    </lineage>
</organism>
<evidence type="ECO:0000256" key="1">
    <source>
        <dbReference type="SAM" id="MobiDB-lite"/>
    </source>
</evidence>
<keyword evidence="3" id="KW-1185">Reference proteome</keyword>
<name>A0A1H9G9T0_9ACTN</name>
<reference evidence="2 3" key="1">
    <citation type="submission" date="2016-10" db="EMBL/GenBank/DDBJ databases">
        <authorList>
            <person name="de Groot N.N."/>
        </authorList>
    </citation>
    <scope>NUCLEOTIDE SEQUENCE [LARGE SCALE GENOMIC DNA]</scope>
    <source>
        <strain evidence="2 3">CGMCC 4.3519</strain>
    </source>
</reference>